<feature type="compositionally biased region" description="Acidic residues" evidence="1">
    <location>
        <begin position="347"/>
        <end position="375"/>
    </location>
</feature>
<evidence type="ECO:0008006" key="4">
    <source>
        <dbReference type="Google" id="ProtNLM"/>
    </source>
</evidence>
<dbReference type="PANTHER" id="PTHR23146:SF0">
    <property type="entry name" value="RNA POLYMERASE-ASSOCIATED PROTEIN LEO1"/>
    <property type="match status" value="1"/>
</dbReference>
<evidence type="ECO:0000313" key="3">
    <source>
        <dbReference type="Proteomes" id="UP001265746"/>
    </source>
</evidence>
<dbReference type="EMBL" id="JAUJFL010000002">
    <property type="protein sequence ID" value="KAK2610958.1"/>
    <property type="molecule type" value="Genomic_DNA"/>
</dbReference>
<sequence length="434" mass="48063">MSDLEDQVDVSDGGGDDLFGEDGSDASLIADNPPLPSDDDLASEPDRQRSQRSETREPIGGDGDGDGERREKTVAEEIIYRHGLPKTKDGNMQAAKVPNFLRFMPTEYKTDEFQPSDWAIENSLRKIPTNLVRYRRNPDTGELESNSNIYRWSDGSLTLQVGEEHFDIQVKDQVPPANKPYIPDRDAHRYIAAAHMGHSHLLTVAHINEEWTIRPDKQRVDEDTELLRERMGLAKGGMKEGEMIITTTEDPELQKKQAEQAEKERIRAQRRRENAAARIDGGGGGGGGFRRGGLSIEGLEGGRRATGRKRGPGGSSKRSGGGRRRNDEYDSDDDLPAGAHGNANEYDREDDFIASSDDGMESGEDGGEEDDDILDAVDREDRDRPRAKRQRTAEPSDDEDADGEPEDPAPAGTSAGGEHARRRMRRIVDDDDSE</sequence>
<dbReference type="GO" id="GO:0032968">
    <property type="term" value="P:positive regulation of transcription elongation by RNA polymerase II"/>
    <property type="evidence" value="ECO:0007669"/>
    <property type="project" value="TreeGrafter"/>
</dbReference>
<evidence type="ECO:0000313" key="2">
    <source>
        <dbReference type="EMBL" id="KAK2610958.1"/>
    </source>
</evidence>
<evidence type="ECO:0000256" key="1">
    <source>
        <dbReference type="SAM" id="MobiDB-lite"/>
    </source>
</evidence>
<proteinExistence type="predicted"/>
<dbReference type="Pfam" id="PF04004">
    <property type="entry name" value="Leo1"/>
    <property type="match status" value="1"/>
</dbReference>
<dbReference type="GO" id="GO:1990269">
    <property type="term" value="F:RNA polymerase II C-terminal domain phosphoserine binding"/>
    <property type="evidence" value="ECO:0007669"/>
    <property type="project" value="TreeGrafter"/>
</dbReference>
<feature type="compositionally biased region" description="Basic and acidic residues" evidence="1">
    <location>
        <begin position="252"/>
        <end position="275"/>
    </location>
</feature>
<feature type="region of interest" description="Disordered" evidence="1">
    <location>
        <begin position="1"/>
        <end position="70"/>
    </location>
</feature>
<feature type="compositionally biased region" description="Acidic residues" evidence="1">
    <location>
        <begin position="1"/>
        <end position="24"/>
    </location>
</feature>
<reference evidence="2" key="1">
    <citation type="submission" date="2023-06" db="EMBL/GenBank/DDBJ databases">
        <authorList>
            <person name="Noh H."/>
        </authorList>
    </citation>
    <scope>NUCLEOTIDE SEQUENCE</scope>
    <source>
        <strain evidence="2">DUCC20226</strain>
    </source>
</reference>
<dbReference type="GO" id="GO:0016593">
    <property type="term" value="C:Cdc73/Paf1 complex"/>
    <property type="evidence" value="ECO:0007669"/>
    <property type="project" value="InterPro"/>
</dbReference>
<comment type="caution">
    <text evidence="2">The sequence shown here is derived from an EMBL/GenBank/DDBJ whole genome shotgun (WGS) entry which is preliminary data.</text>
</comment>
<feature type="compositionally biased region" description="Gly residues" evidence="1">
    <location>
        <begin position="280"/>
        <end position="291"/>
    </location>
</feature>
<feature type="compositionally biased region" description="Acidic residues" evidence="1">
    <location>
        <begin position="395"/>
        <end position="407"/>
    </location>
</feature>
<dbReference type="InterPro" id="IPR007149">
    <property type="entry name" value="Leo1"/>
</dbReference>
<organism evidence="2 3">
    <name type="scientific">Phomopsis amygdali</name>
    <name type="common">Fusicoccum amygdali</name>
    <dbReference type="NCBI Taxonomy" id="1214568"/>
    <lineage>
        <taxon>Eukaryota</taxon>
        <taxon>Fungi</taxon>
        <taxon>Dikarya</taxon>
        <taxon>Ascomycota</taxon>
        <taxon>Pezizomycotina</taxon>
        <taxon>Sordariomycetes</taxon>
        <taxon>Sordariomycetidae</taxon>
        <taxon>Diaporthales</taxon>
        <taxon>Diaporthaceae</taxon>
        <taxon>Diaporthe</taxon>
    </lineage>
</organism>
<gene>
    <name evidence="2" type="ORF">N8I77_004343</name>
</gene>
<protein>
    <recommendedName>
        <fullName evidence="4">RNA polymerase-associated protein LEO1</fullName>
    </recommendedName>
</protein>
<name>A0AAD9W7Q5_PHOAM</name>
<keyword evidence="3" id="KW-1185">Reference proteome</keyword>
<feature type="region of interest" description="Disordered" evidence="1">
    <location>
        <begin position="249"/>
        <end position="434"/>
    </location>
</feature>
<dbReference type="Proteomes" id="UP001265746">
    <property type="component" value="Unassembled WGS sequence"/>
</dbReference>
<accession>A0AAD9W7Q5</accession>
<dbReference type="AlphaFoldDB" id="A0AAD9W7Q5"/>
<dbReference type="GO" id="GO:0006368">
    <property type="term" value="P:transcription elongation by RNA polymerase II"/>
    <property type="evidence" value="ECO:0007669"/>
    <property type="project" value="InterPro"/>
</dbReference>
<feature type="compositionally biased region" description="Basic and acidic residues" evidence="1">
    <location>
        <begin position="44"/>
        <end position="59"/>
    </location>
</feature>
<dbReference type="PANTHER" id="PTHR23146">
    <property type="entry name" value="LEO1 PROTEIN"/>
    <property type="match status" value="1"/>
</dbReference>